<keyword evidence="1" id="KW-0378">Hydrolase</keyword>
<feature type="transmembrane region" description="Helical" evidence="3">
    <location>
        <begin position="20"/>
        <end position="41"/>
    </location>
</feature>
<evidence type="ECO:0000313" key="6">
    <source>
        <dbReference type="Proteomes" id="UP000345527"/>
    </source>
</evidence>
<evidence type="ECO:0000256" key="3">
    <source>
        <dbReference type="SAM" id="Phobius"/>
    </source>
</evidence>
<evidence type="ECO:0000313" key="7">
    <source>
        <dbReference type="Proteomes" id="UP000374630"/>
    </source>
</evidence>
<dbReference type="InterPro" id="IPR042002">
    <property type="entry name" value="Sortase_C"/>
</dbReference>
<reference evidence="6 7" key="1">
    <citation type="journal article" date="2019" name="Syst. Appl. Microbiol.">
        <title>Characterization of Bifidobacterium species in feaces of the Egyptian fruit bat: Description of B. vespertilionis sp. nov. and B. rousetti sp. nov.</title>
        <authorList>
            <person name="Modesto M."/>
            <person name="Satti M."/>
            <person name="Watanabe K."/>
            <person name="Puglisi E."/>
            <person name="Morelli L."/>
            <person name="Huang C.-H."/>
            <person name="Liou J.-S."/>
            <person name="Miyashita M."/>
            <person name="Tamura T."/>
            <person name="Saito S."/>
            <person name="Mori K."/>
            <person name="Huang L."/>
            <person name="Sciavilla P."/>
            <person name="Sandri C."/>
            <person name="Spiezio C."/>
            <person name="Vitali F."/>
            <person name="Cavalieri D."/>
            <person name="Perpetuini G."/>
            <person name="Tofalo R."/>
            <person name="Bonetti A."/>
            <person name="Arita M."/>
            <person name="Mattarelli P."/>
        </authorList>
    </citation>
    <scope>NUCLEOTIDE SEQUENCE [LARGE SCALE GENOMIC DNA]</scope>
    <source>
        <strain evidence="4 7">RST16</strain>
        <strain evidence="5 6">RST8</strain>
    </source>
</reference>
<dbReference type="CDD" id="cd05827">
    <property type="entry name" value="Sortase_C"/>
    <property type="match status" value="1"/>
</dbReference>
<dbReference type="InterPro" id="IPR005754">
    <property type="entry name" value="Sortase"/>
</dbReference>
<dbReference type="EMBL" id="RZOA01000007">
    <property type="protein sequence ID" value="KAA8823614.1"/>
    <property type="molecule type" value="Genomic_DNA"/>
</dbReference>
<name>A0A5J5E3Q0_9BIFI</name>
<feature type="transmembrane region" description="Helical" evidence="3">
    <location>
        <begin position="258"/>
        <end position="284"/>
    </location>
</feature>
<keyword evidence="7" id="KW-1185">Reference proteome</keyword>
<gene>
    <name evidence="5" type="ORF">EM848_04615</name>
    <name evidence="4" type="ORF">EMO90_05055</name>
</gene>
<sequence>MDHMEGISMATHRKKTTDTVSRIISVFFAMVLVAGLTLLAYPTVADWWNRMHQSRAVATYIEETEDLSKTERKRMLDAAHAYNTKLPTIADRWMLTKEQKAEYESLLDVSGTGVMGYVTIPKLKVRFPVYHGTDESVLQIAIGHLEGSSLPVGGAATHAVVSGHTGLPSAKLLTGLDTLEKGDTFAFHVLGETYTYQVDKISVVLPNQFDNLAIEDGKDYATVITCTPYGVNTHRLLVRGHRIPNPVEPDATDYDSPVHMLTIGIVSVSVVILVIGILVVRWFAVRRRCPRASHSTGQLVERDGQ</sequence>
<evidence type="ECO:0000256" key="2">
    <source>
        <dbReference type="PIRSR" id="PIRSR605754-1"/>
    </source>
</evidence>
<dbReference type="AlphaFoldDB" id="A0A5J5E3Q0"/>
<dbReference type="InterPro" id="IPR023365">
    <property type="entry name" value="Sortase_dom-sf"/>
</dbReference>
<keyword evidence="3" id="KW-0812">Transmembrane</keyword>
<dbReference type="SUPFAM" id="SSF63817">
    <property type="entry name" value="Sortase"/>
    <property type="match status" value="1"/>
</dbReference>
<keyword evidence="3" id="KW-1133">Transmembrane helix</keyword>
<dbReference type="EMBL" id="RZNZ01000005">
    <property type="protein sequence ID" value="KAA8821155.1"/>
    <property type="molecule type" value="Genomic_DNA"/>
</dbReference>
<accession>A0A5J5E3Q0</accession>
<protein>
    <submittedName>
        <fullName evidence="5">Class C sortase</fullName>
    </submittedName>
</protein>
<dbReference type="Proteomes" id="UP000374630">
    <property type="component" value="Unassembled WGS sequence"/>
</dbReference>
<dbReference type="OrthoDB" id="5242161at2"/>
<evidence type="ECO:0000313" key="5">
    <source>
        <dbReference type="EMBL" id="KAA8823614.1"/>
    </source>
</evidence>
<feature type="active site" description="Acyl-thioester intermediate" evidence="2">
    <location>
        <position position="226"/>
    </location>
</feature>
<evidence type="ECO:0000256" key="1">
    <source>
        <dbReference type="ARBA" id="ARBA00022801"/>
    </source>
</evidence>
<organism evidence="5 6">
    <name type="scientific">Bifidobacterium vespertilionis</name>
    <dbReference type="NCBI Taxonomy" id="2562524"/>
    <lineage>
        <taxon>Bacteria</taxon>
        <taxon>Bacillati</taxon>
        <taxon>Actinomycetota</taxon>
        <taxon>Actinomycetes</taxon>
        <taxon>Bifidobacteriales</taxon>
        <taxon>Bifidobacteriaceae</taxon>
        <taxon>Bifidobacterium</taxon>
    </lineage>
</organism>
<dbReference type="Proteomes" id="UP000345527">
    <property type="component" value="Unassembled WGS sequence"/>
</dbReference>
<dbReference type="NCBIfam" id="TIGR01076">
    <property type="entry name" value="sortase_fam"/>
    <property type="match status" value="1"/>
</dbReference>
<proteinExistence type="predicted"/>
<keyword evidence="3" id="KW-0472">Membrane</keyword>
<feature type="active site" description="Proton donor/acceptor" evidence="2">
    <location>
        <position position="164"/>
    </location>
</feature>
<evidence type="ECO:0000313" key="4">
    <source>
        <dbReference type="EMBL" id="KAA8821155.1"/>
    </source>
</evidence>
<comment type="caution">
    <text evidence="5">The sequence shown here is derived from an EMBL/GenBank/DDBJ whole genome shotgun (WGS) entry which is preliminary data.</text>
</comment>
<dbReference type="Pfam" id="PF04203">
    <property type="entry name" value="Sortase"/>
    <property type="match status" value="1"/>
</dbReference>
<dbReference type="GO" id="GO:0016787">
    <property type="term" value="F:hydrolase activity"/>
    <property type="evidence" value="ECO:0007669"/>
    <property type="project" value="UniProtKB-KW"/>
</dbReference>
<dbReference type="NCBIfam" id="NF033745">
    <property type="entry name" value="class_C_sortase"/>
    <property type="match status" value="1"/>
</dbReference>
<dbReference type="Gene3D" id="2.40.260.10">
    <property type="entry name" value="Sortase"/>
    <property type="match status" value="1"/>
</dbReference>